<dbReference type="GeneID" id="86958979"/>
<comment type="caution">
    <text evidence="2">The sequence shown here is derived from an EMBL/GenBank/DDBJ whole genome shotgun (WGS) entry which is preliminary data.</text>
</comment>
<dbReference type="PANTHER" id="PTHR46825">
    <property type="entry name" value="D-ALANYL-D-ALANINE-CARBOXYPEPTIDASE/ENDOPEPTIDASE AMPH"/>
    <property type="match status" value="1"/>
</dbReference>
<keyword evidence="3" id="KW-1185">Reference proteome</keyword>
<reference evidence="3" key="1">
    <citation type="submission" date="2020-09" db="EMBL/GenBank/DDBJ databases">
        <title>Whole genome shotgun sequence of Streptomyces cinnamonensis NBRC 15873.</title>
        <authorList>
            <person name="Komaki H."/>
            <person name="Tamura T."/>
        </authorList>
    </citation>
    <scope>NUCLEOTIDE SEQUENCE [LARGE SCALE GENOMIC DNA]</scope>
    <source>
        <strain evidence="3">NBRC 15873</strain>
    </source>
</reference>
<evidence type="ECO:0000313" key="2">
    <source>
        <dbReference type="EMBL" id="GHI17737.1"/>
    </source>
</evidence>
<dbReference type="Pfam" id="PF00144">
    <property type="entry name" value="Beta-lactamase"/>
    <property type="match status" value="1"/>
</dbReference>
<evidence type="ECO:0000259" key="1">
    <source>
        <dbReference type="Pfam" id="PF00144"/>
    </source>
</evidence>
<dbReference type="PANTHER" id="PTHR46825:SF7">
    <property type="entry name" value="D-ALANYL-D-ALANINE CARBOXYPEPTIDASE"/>
    <property type="match status" value="1"/>
</dbReference>
<gene>
    <name evidence="2" type="ORF">Scinn_72000</name>
</gene>
<name>A0ABQ3NY82_STRVG</name>
<keyword evidence="2" id="KW-0378">Hydrolase</keyword>
<proteinExistence type="predicted"/>
<accession>A0ABQ3NY82</accession>
<dbReference type="GO" id="GO:0004180">
    <property type="term" value="F:carboxypeptidase activity"/>
    <property type="evidence" value="ECO:0007669"/>
    <property type="project" value="UniProtKB-KW"/>
</dbReference>
<organism evidence="2 3">
    <name type="scientific">Streptomyces virginiae</name>
    <name type="common">Streptomyces cinnamonensis</name>
    <dbReference type="NCBI Taxonomy" id="1961"/>
    <lineage>
        <taxon>Bacteria</taxon>
        <taxon>Bacillati</taxon>
        <taxon>Actinomycetota</taxon>
        <taxon>Actinomycetes</taxon>
        <taxon>Kitasatosporales</taxon>
        <taxon>Streptomycetaceae</taxon>
        <taxon>Streptomyces</taxon>
    </lineage>
</organism>
<dbReference type="Proteomes" id="UP000660554">
    <property type="component" value="Unassembled WGS sequence"/>
</dbReference>
<keyword evidence="2" id="KW-0645">Protease</keyword>
<dbReference type="SUPFAM" id="SSF56601">
    <property type="entry name" value="beta-lactamase/transpeptidase-like"/>
    <property type="match status" value="1"/>
</dbReference>
<feature type="domain" description="Beta-lactamase-related" evidence="1">
    <location>
        <begin position="19"/>
        <end position="332"/>
    </location>
</feature>
<evidence type="ECO:0000313" key="3">
    <source>
        <dbReference type="Proteomes" id="UP000660554"/>
    </source>
</evidence>
<dbReference type="RefSeq" id="WP_245386228.1">
    <property type="nucleotide sequence ID" value="NZ_BMRU01000074.1"/>
</dbReference>
<keyword evidence="2" id="KW-0121">Carboxypeptidase</keyword>
<dbReference type="InterPro" id="IPR012338">
    <property type="entry name" value="Beta-lactam/transpept-like"/>
</dbReference>
<dbReference type="EMBL" id="BNDV01000017">
    <property type="protein sequence ID" value="GHI17737.1"/>
    <property type="molecule type" value="Genomic_DNA"/>
</dbReference>
<dbReference type="Gene3D" id="3.40.710.10">
    <property type="entry name" value="DD-peptidase/beta-lactamase superfamily"/>
    <property type="match status" value="1"/>
</dbReference>
<dbReference type="InterPro" id="IPR050491">
    <property type="entry name" value="AmpC-like"/>
</dbReference>
<sequence>MTKPVPQQTSSRAAVQEVLDRAVSGAGLPGMVAEVQDRRGRWFGAAGVADTATGRERLPEEQYRIGSTTKTFTATLALLLAAERRLSLDDTVERWLPGLVEGNGNDADAITVRHLLGMTSGLFNYSVDEGLLSRHYGPAFLEHRYDRFSPEQLVEIATAHAPDFAPGDGWTYSNTGYILVGLIIERVTGRTFAHQVEQRIARPLELTGTYVPGDDEHGLRGPHARLYSKNFLTAPDAEVHDVTELDASFAWSAGGMVSTAGDLNRFFAELLGGRLLPPAQQEEMFAARPTPEGKWIPGASYGLGMSSMTVSSGAKVWGMGGAINGSFCYTYGTRDGEHLVAQSVNGDWNDPIGLFTQVLEAEFADERPA</sequence>
<protein>
    <submittedName>
        <fullName evidence="2">D-alanyl-D-alanine carboxypeptidase</fullName>
    </submittedName>
</protein>
<dbReference type="InterPro" id="IPR001466">
    <property type="entry name" value="Beta-lactam-related"/>
</dbReference>